<evidence type="ECO:0000256" key="1">
    <source>
        <dbReference type="ARBA" id="ARBA00022741"/>
    </source>
</evidence>
<organism evidence="3 4">
    <name type="scientific">Tagetes erecta</name>
    <name type="common">African marigold</name>
    <dbReference type="NCBI Taxonomy" id="13708"/>
    <lineage>
        <taxon>Eukaryota</taxon>
        <taxon>Viridiplantae</taxon>
        <taxon>Streptophyta</taxon>
        <taxon>Embryophyta</taxon>
        <taxon>Tracheophyta</taxon>
        <taxon>Spermatophyta</taxon>
        <taxon>Magnoliopsida</taxon>
        <taxon>eudicotyledons</taxon>
        <taxon>Gunneridae</taxon>
        <taxon>Pentapetalae</taxon>
        <taxon>asterids</taxon>
        <taxon>campanulids</taxon>
        <taxon>Asterales</taxon>
        <taxon>Asteraceae</taxon>
        <taxon>Asteroideae</taxon>
        <taxon>Heliantheae alliance</taxon>
        <taxon>Tageteae</taxon>
        <taxon>Tagetes</taxon>
    </lineage>
</organism>
<evidence type="ECO:0000313" key="4">
    <source>
        <dbReference type="Proteomes" id="UP001229421"/>
    </source>
</evidence>
<dbReference type="GO" id="GO:0016301">
    <property type="term" value="F:kinase activity"/>
    <property type="evidence" value="ECO:0007669"/>
    <property type="project" value="TreeGrafter"/>
</dbReference>
<name>A0AAD8NVQ9_TARER</name>
<keyword evidence="2" id="KW-0067">ATP-binding</keyword>
<keyword evidence="4" id="KW-1185">Reference proteome</keyword>
<dbReference type="AlphaFoldDB" id="A0AAD8NVQ9"/>
<sequence>MVVVDLNRSQDEIGLANFALNKIQRFEIDQLIDPILGSDTNPEIKNMITSVAELAFLCLQYESEMRPTMNEVLDVLMDIQACGGKEAYDSNRDFQSMNVLPLPGTNDSVVLLKDFLPSPISVTSEWQSVSTSLSINADKV</sequence>
<dbReference type="Proteomes" id="UP001229421">
    <property type="component" value="Unassembled WGS sequence"/>
</dbReference>
<evidence type="ECO:0000256" key="2">
    <source>
        <dbReference type="ARBA" id="ARBA00022840"/>
    </source>
</evidence>
<dbReference type="PANTHER" id="PTHR46008:SF25">
    <property type="entry name" value="PROTEIN KINASE DOMAIN-CONTAINING PROTEIN"/>
    <property type="match status" value="1"/>
</dbReference>
<reference evidence="3" key="1">
    <citation type="journal article" date="2023" name="bioRxiv">
        <title>Improved chromosome-level genome assembly for marigold (Tagetes erecta).</title>
        <authorList>
            <person name="Jiang F."/>
            <person name="Yuan L."/>
            <person name="Wang S."/>
            <person name="Wang H."/>
            <person name="Xu D."/>
            <person name="Wang A."/>
            <person name="Fan W."/>
        </authorList>
    </citation>
    <scope>NUCLEOTIDE SEQUENCE</scope>
    <source>
        <strain evidence="3">WSJ</strain>
        <tissue evidence="3">Leaf</tissue>
    </source>
</reference>
<comment type="caution">
    <text evidence="3">The sequence shown here is derived from an EMBL/GenBank/DDBJ whole genome shotgun (WGS) entry which is preliminary data.</text>
</comment>
<dbReference type="PANTHER" id="PTHR46008">
    <property type="entry name" value="LEAF RUST 10 DISEASE-RESISTANCE LOCUS RECEPTOR-LIKE PROTEIN KINASE-LIKE 1.4"/>
    <property type="match status" value="1"/>
</dbReference>
<accession>A0AAD8NVQ9</accession>
<protein>
    <submittedName>
        <fullName evidence="3">Uncharacterized protein</fullName>
    </submittedName>
</protein>
<keyword evidence="1" id="KW-0547">Nucleotide-binding</keyword>
<dbReference type="EMBL" id="JAUHHV010000005">
    <property type="protein sequence ID" value="KAK1423093.1"/>
    <property type="molecule type" value="Genomic_DNA"/>
</dbReference>
<dbReference type="Gene3D" id="1.10.510.10">
    <property type="entry name" value="Transferase(Phosphotransferase) domain 1"/>
    <property type="match status" value="1"/>
</dbReference>
<evidence type="ECO:0000313" key="3">
    <source>
        <dbReference type="EMBL" id="KAK1423093.1"/>
    </source>
</evidence>
<dbReference type="GO" id="GO:0005524">
    <property type="term" value="F:ATP binding"/>
    <property type="evidence" value="ECO:0007669"/>
    <property type="project" value="UniProtKB-KW"/>
</dbReference>
<gene>
    <name evidence="3" type="ORF">QVD17_18387</name>
</gene>
<proteinExistence type="predicted"/>